<dbReference type="PANTHER" id="PTHR43178:SF5">
    <property type="entry name" value="LIPOAMIDE ACYLTRANSFERASE COMPONENT OF BRANCHED-CHAIN ALPHA-KETO ACID DEHYDROGENASE COMPLEX, MITOCHONDRIAL"/>
    <property type="match status" value="1"/>
</dbReference>
<organism evidence="6 7">
    <name type="scientific">Sinomonas halotolerans</name>
    <dbReference type="NCBI Taxonomy" id="1644133"/>
    <lineage>
        <taxon>Bacteria</taxon>
        <taxon>Bacillati</taxon>
        <taxon>Actinomycetota</taxon>
        <taxon>Actinomycetes</taxon>
        <taxon>Micrococcales</taxon>
        <taxon>Micrococcaceae</taxon>
        <taxon>Sinomonas</taxon>
    </lineage>
</organism>
<dbReference type="PANTHER" id="PTHR43178">
    <property type="entry name" value="DIHYDROLIPOAMIDE ACETYLTRANSFERASE COMPONENT OF PYRUVATE DEHYDROGENASE COMPLEX"/>
    <property type="match status" value="1"/>
</dbReference>
<keyword evidence="3" id="KW-0450">Lipoyl</keyword>
<evidence type="ECO:0000256" key="1">
    <source>
        <dbReference type="ARBA" id="ARBA00001938"/>
    </source>
</evidence>
<evidence type="ECO:0000259" key="5">
    <source>
        <dbReference type="PROSITE" id="PS50968"/>
    </source>
</evidence>
<evidence type="ECO:0000313" key="6">
    <source>
        <dbReference type="EMBL" id="MEN2743669.1"/>
    </source>
</evidence>
<comment type="caution">
    <text evidence="6">The sequence shown here is derived from an EMBL/GenBank/DDBJ whole genome shotgun (WGS) entry which is preliminary data.</text>
</comment>
<keyword evidence="2" id="KW-0808">Transferase</keyword>
<dbReference type="InterPro" id="IPR000089">
    <property type="entry name" value="Biotin_lipoyl"/>
</dbReference>
<sequence length="109" mass="11614">MAEIPFPLPDLGEGLIEATVLEWLVSEGDHVERNQPLVEVETTKSALELPSPQAGTVKKVYGAPGEVIKVGEPLIVFEVADDTAGIVGTVPAESAPKRRVRLSANLDED</sequence>
<evidence type="ECO:0000256" key="3">
    <source>
        <dbReference type="ARBA" id="ARBA00022823"/>
    </source>
</evidence>
<protein>
    <submittedName>
        <fullName evidence="6">Biotin/lipoyl-containing protein</fullName>
    </submittedName>
</protein>
<accession>A0ABU9WWW2</accession>
<evidence type="ECO:0000313" key="7">
    <source>
        <dbReference type="Proteomes" id="UP001422074"/>
    </source>
</evidence>
<dbReference type="Gene3D" id="2.40.50.100">
    <property type="match status" value="1"/>
</dbReference>
<dbReference type="EMBL" id="JBDFRB010000002">
    <property type="protein sequence ID" value="MEN2743669.1"/>
    <property type="molecule type" value="Genomic_DNA"/>
</dbReference>
<evidence type="ECO:0000256" key="2">
    <source>
        <dbReference type="ARBA" id="ARBA00022679"/>
    </source>
</evidence>
<dbReference type="CDD" id="cd06849">
    <property type="entry name" value="lipoyl_domain"/>
    <property type="match status" value="1"/>
</dbReference>
<dbReference type="InterPro" id="IPR011053">
    <property type="entry name" value="Single_hybrid_motif"/>
</dbReference>
<comment type="cofactor">
    <cofactor evidence="1">
        <name>(R)-lipoate</name>
        <dbReference type="ChEBI" id="CHEBI:83088"/>
    </cofactor>
</comment>
<dbReference type="Proteomes" id="UP001422074">
    <property type="component" value="Unassembled WGS sequence"/>
</dbReference>
<keyword evidence="4" id="KW-0012">Acyltransferase</keyword>
<dbReference type="InterPro" id="IPR050743">
    <property type="entry name" value="2-oxoacid_DH_E2_comp"/>
</dbReference>
<dbReference type="SUPFAM" id="SSF51230">
    <property type="entry name" value="Single hybrid motif"/>
    <property type="match status" value="1"/>
</dbReference>
<dbReference type="PROSITE" id="PS00189">
    <property type="entry name" value="LIPOYL"/>
    <property type="match status" value="1"/>
</dbReference>
<dbReference type="InterPro" id="IPR003016">
    <property type="entry name" value="2-oxoA_DH_lipoyl-BS"/>
</dbReference>
<keyword evidence="7" id="KW-1185">Reference proteome</keyword>
<dbReference type="RefSeq" id="WP_345883185.1">
    <property type="nucleotide sequence ID" value="NZ_JBDFRB010000002.1"/>
</dbReference>
<feature type="domain" description="Lipoyl-binding" evidence="5">
    <location>
        <begin position="1"/>
        <end position="78"/>
    </location>
</feature>
<dbReference type="PROSITE" id="PS50968">
    <property type="entry name" value="BIOTINYL_LIPOYL"/>
    <property type="match status" value="1"/>
</dbReference>
<name>A0ABU9WWW2_9MICC</name>
<evidence type="ECO:0000256" key="4">
    <source>
        <dbReference type="ARBA" id="ARBA00023315"/>
    </source>
</evidence>
<proteinExistence type="predicted"/>
<reference evidence="6 7" key="1">
    <citation type="submission" date="2024-05" db="EMBL/GenBank/DDBJ databases">
        <title>Sinomonas sp. nov., isolated from a waste landfill.</title>
        <authorList>
            <person name="Zhao Y."/>
        </authorList>
    </citation>
    <scope>NUCLEOTIDE SEQUENCE [LARGE SCALE GENOMIC DNA]</scope>
    <source>
        <strain evidence="6 7">CCTCC AB2014300</strain>
    </source>
</reference>
<gene>
    <name evidence="6" type="ORF">ABCQ75_03820</name>
</gene>
<dbReference type="Pfam" id="PF00364">
    <property type="entry name" value="Biotin_lipoyl"/>
    <property type="match status" value="1"/>
</dbReference>